<sequence length="92" mass="10064">MARTFCNAKVVSAFIANEISAVVTRKGFATAAQGTVRNGAPTVMLKKVSEESSKSAWIPDPVTGHYRPENQVKEMDPAELREMLINNKNKGQ</sequence>
<proteinExistence type="predicted"/>
<accession>A0A830D6H8</accession>
<evidence type="ECO:0000313" key="1">
    <source>
        <dbReference type="EMBL" id="GFQ04125.1"/>
    </source>
</evidence>
<dbReference type="PANTHER" id="PTHR33509:SF5">
    <property type="entry name" value="PROTEIN SENESCENCE-ASSOCIATED GENE 21, MITOCHONDRIAL"/>
    <property type="match status" value="1"/>
</dbReference>
<keyword evidence="2" id="KW-1185">Reference proteome</keyword>
<comment type="caution">
    <text evidence="1">The sequence shown here is derived from an EMBL/GenBank/DDBJ whole genome shotgun (WGS) entry which is preliminary data.</text>
</comment>
<dbReference type="AlphaFoldDB" id="A0A830D6H8"/>
<protein>
    <submittedName>
        <fullName evidence="1">Late embryogenesis abundant protein lea5</fullName>
    </submittedName>
</protein>
<dbReference type="Pfam" id="PF03242">
    <property type="entry name" value="LEA_3a"/>
    <property type="match status" value="1"/>
</dbReference>
<name>A0A830D6H8_9LAMI</name>
<dbReference type="InterPro" id="IPR004926">
    <property type="entry name" value="LEA_3a"/>
</dbReference>
<evidence type="ECO:0000313" key="2">
    <source>
        <dbReference type="Proteomes" id="UP000653305"/>
    </source>
</evidence>
<reference evidence="1" key="1">
    <citation type="submission" date="2020-07" db="EMBL/GenBank/DDBJ databases">
        <title>Ethylene signaling mediates host invasion by parasitic plants.</title>
        <authorList>
            <person name="Yoshida S."/>
        </authorList>
    </citation>
    <scope>NUCLEOTIDE SEQUENCE</scope>
    <source>
        <strain evidence="1">Okayama</strain>
    </source>
</reference>
<dbReference type="OrthoDB" id="1936089at2759"/>
<dbReference type="GO" id="GO:0005739">
    <property type="term" value="C:mitochondrion"/>
    <property type="evidence" value="ECO:0007669"/>
    <property type="project" value="TreeGrafter"/>
</dbReference>
<dbReference type="PANTHER" id="PTHR33509">
    <property type="entry name" value="LATE EMBRYOGENIS ABUNDANT PROTEIN 2-RELATED"/>
    <property type="match status" value="1"/>
</dbReference>
<dbReference type="GO" id="GO:0006950">
    <property type="term" value="P:response to stress"/>
    <property type="evidence" value="ECO:0007669"/>
    <property type="project" value="TreeGrafter"/>
</dbReference>
<dbReference type="EMBL" id="BMAC01000909">
    <property type="protein sequence ID" value="GFQ04125.1"/>
    <property type="molecule type" value="Genomic_DNA"/>
</dbReference>
<dbReference type="Proteomes" id="UP000653305">
    <property type="component" value="Unassembled WGS sequence"/>
</dbReference>
<gene>
    <name evidence="1" type="ORF">PHJA_002556400</name>
</gene>
<organism evidence="1 2">
    <name type="scientific">Phtheirospermum japonicum</name>
    <dbReference type="NCBI Taxonomy" id="374723"/>
    <lineage>
        <taxon>Eukaryota</taxon>
        <taxon>Viridiplantae</taxon>
        <taxon>Streptophyta</taxon>
        <taxon>Embryophyta</taxon>
        <taxon>Tracheophyta</taxon>
        <taxon>Spermatophyta</taxon>
        <taxon>Magnoliopsida</taxon>
        <taxon>eudicotyledons</taxon>
        <taxon>Gunneridae</taxon>
        <taxon>Pentapetalae</taxon>
        <taxon>asterids</taxon>
        <taxon>lamiids</taxon>
        <taxon>Lamiales</taxon>
        <taxon>Orobanchaceae</taxon>
        <taxon>Orobanchaceae incertae sedis</taxon>
        <taxon>Phtheirospermum</taxon>
    </lineage>
</organism>